<dbReference type="Pfam" id="PF04229">
    <property type="entry name" value="GrpB"/>
    <property type="match status" value="1"/>
</dbReference>
<evidence type="ECO:0000313" key="2">
    <source>
        <dbReference type="Proteomes" id="UP000320431"/>
    </source>
</evidence>
<dbReference type="Gene3D" id="3.30.460.10">
    <property type="entry name" value="Beta Polymerase, domain 2"/>
    <property type="match status" value="1"/>
</dbReference>
<dbReference type="InterPro" id="IPR043519">
    <property type="entry name" value="NT_sf"/>
</dbReference>
<accession>A0A508AY44</accession>
<name>A0A508AY44_9GAMM</name>
<gene>
    <name evidence="1" type="ORF">FKV24_005610</name>
</gene>
<comment type="caution">
    <text evidence="1">The sequence shown here is derived from an EMBL/GenBank/DDBJ whole genome shotgun (WGS) entry which is preliminary data.</text>
</comment>
<sequence>MNVIVVAHDPRWARDFERESEALHAALDTPPVAVHHIGSTAIAGILAKPVVDLLGVVVDLDGIDRCSATMRGLGYEVMGPYGIDGRRYFRKSGADGRRTHHLHVFAAGSPQIERHLAFRDYLREHPSKAAEYSALKTRLAADGASMDAYIEAKAPFIAATDALAVDWYRRRDCRDCRGSAGTSPG</sequence>
<reference evidence="1 2" key="1">
    <citation type="submission" date="2019-10" db="EMBL/GenBank/DDBJ databases">
        <title>Lysobacter alkalisoli sp. nov., isolated from saline-alkaline soil.</title>
        <authorList>
            <person name="Sun J.-Q."/>
        </authorList>
    </citation>
    <scope>NUCLEOTIDE SEQUENCE [LARGE SCALE GENOMIC DNA]</scope>
    <source>
        <strain evidence="1 2">KCTC 42381</strain>
    </source>
</reference>
<organism evidence="1 2">
    <name type="scientific">Marilutibacter maris</name>
    <dbReference type="NCBI Taxonomy" id="1605891"/>
    <lineage>
        <taxon>Bacteria</taxon>
        <taxon>Pseudomonadati</taxon>
        <taxon>Pseudomonadota</taxon>
        <taxon>Gammaproteobacteria</taxon>
        <taxon>Lysobacterales</taxon>
        <taxon>Lysobacteraceae</taxon>
        <taxon>Marilutibacter</taxon>
    </lineage>
</organism>
<evidence type="ECO:0000313" key="1">
    <source>
        <dbReference type="EMBL" id="KAB8194967.1"/>
    </source>
</evidence>
<dbReference type="SUPFAM" id="SSF81301">
    <property type="entry name" value="Nucleotidyltransferase"/>
    <property type="match status" value="1"/>
</dbReference>
<proteinExistence type="predicted"/>
<dbReference type="RefSeq" id="WP_141481672.1">
    <property type="nucleotide sequence ID" value="NZ_VICD02000076.1"/>
</dbReference>
<dbReference type="Proteomes" id="UP000320431">
    <property type="component" value="Unassembled WGS sequence"/>
</dbReference>
<dbReference type="PANTHER" id="PTHR34822:SF1">
    <property type="entry name" value="GRPB FAMILY PROTEIN"/>
    <property type="match status" value="1"/>
</dbReference>
<dbReference type="InterPro" id="IPR007344">
    <property type="entry name" value="GrpB/CoaE"/>
</dbReference>
<dbReference type="AlphaFoldDB" id="A0A508AY44"/>
<dbReference type="EMBL" id="VICD02000076">
    <property type="protein sequence ID" value="KAB8194967.1"/>
    <property type="molecule type" value="Genomic_DNA"/>
</dbReference>
<protein>
    <submittedName>
        <fullName evidence="1">GrpB family protein</fullName>
    </submittedName>
</protein>
<dbReference type="PANTHER" id="PTHR34822">
    <property type="entry name" value="GRPB DOMAIN PROTEIN (AFU_ORTHOLOGUE AFUA_1G01530)"/>
    <property type="match status" value="1"/>
</dbReference>